<dbReference type="OrthoDB" id="194443at2759"/>
<feature type="region of interest" description="Disordered" evidence="1">
    <location>
        <begin position="345"/>
        <end position="565"/>
    </location>
</feature>
<dbReference type="AlphaFoldDB" id="A0A1V8SG06"/>
<feature type="compositionally biased region" description="Low complexity" evidence="1">
    <location>
        <begin position="391"/>
        <end position="416"/>
    </location>
</feature>
<evidence type="ECO:0000313" key="3">
    <source>
        <dbReference type="EMBL" id="OQN98066.1"/>
    </source>
</evidence>
<dbReference type="Proteomes" id="UP000192596">
    <property type="component" value="Unassembled WGS sequence"/>
</dbReference>
<feature type="domain" description="BTB" evidence="2">
    <location>
        <begin position="121"/>
        <end position="212"/>
    </location>
</feature>
<proteinExistence type="predicted"/>
<evidence type="ECO:0000256" key="1">
    <source>
        <dbReference type="SAM" id="MobiDB-lite"/>
    </source>
</evidence>
<dbReference type="Gene3D" id="3.30.710.10">
    <property type="entry name" value="Potassium Channel Kv1.1, Chain A"/>
    <property type="match status" value="1"/>
</dbReference>
<dbReference type="InterPro" id="IPR011333">
    <property type="entry name" value="SKP1/BTB/POZ_sf"/>
</dbReference>
<dbReference type="STRING" id="1507870.A0A1V8SG06"/>
<organism evidence="3 4">
    <name type="scientific">Cryoendolithus antarcticus</name>
    <dbReference type="NCBI Taxonomy" id="1507870"/>
    <lineage>
        <taxon>Eukaryota</taxon>
        <taxon>Fungi</taxon>
        <taxon>Dikarya</taxon>
        <taxon>Ascomycota</taxon>
        <taxon>Pezizomycotina</taxon>
        <taxon>Dothideomycetes</taxon>
        <taxon>Dothideomycetidae</taxon>
        <taxon>Cladosporiales</taxon>
        <taxon>Cladosporiaceae</taxon>
        <taxon>Cryoendolithus</taxon>
    </lineage>
</organism>
<feature type="compositionally biased region" description="Basic and acidic residues" evidence="1">
    <location>
        <begin position="507"/>
        <end position="518"/>
    </location>
</feature>
<dbReference type="SUPFAM" id="SSF54695">
    <property type="entry name" value="POZ domain"/>
    <property type="match status" value="1"/>
</dbReference>
<name>A0A1V8SG06_9PEZI</name>
<dbReference type="EMBL" id="NAJO01000048">
    <property type="protein sequence ID" value="OQN98066.1"/>
    <property type="molecule type" value="Genomic_DNA"/>
</dbReference>
<evidence type="ECO:0000313" key="4">
    <source>
        <dbReference type="Proteomes" id="UP000192596"/>
    </source>
</evidence>
<gene>
    <name evidence="3" type="ORF">B0A48_15898</name>
</gene>
<dbReference type="PROSITE" id="PS50097">
    <property type="entry name" value="BTB"/>
    <property type="match status" value="1"/>
</dbReference>
<comment type="caution">
    <text evidence="3">The sequence shown here is derived from an EMBL/GenBank/DDBJ whole genome shotgun (WGS) entry which is preliminary data.</text>
</comment>
<sequence>MGSWRALSAYSPHWRTTIPASPYSLPSPPVYSRDFAYANGSTIVVSSPESSPTSSATLRRRTAKMMAGGPKGSIRETSARDFAEYWYAIGAGEVEGDALRGNEKLDDAETLRKRLLAGPTVDIFVGKERRHWTLHRKLLCHHSEWFEGHFGGGHGGDGAVSKKGSGKEGMVNGTSPDTKKKAPDKLELLDDDPRGFELLVKWLYQGSLDSLDPMTDEEKYDYAVACHKLYLLCSKFSISTLANASMDIYRMALNSAQLVPDPVEINEIYRSSPPKSPFRKLMVKIAARQIMDPDVDKDAESYRTCFESNPDFAVEMVNEIRSSSGGMLFEDPTEGVGCEWHDHEDGLDCSGKGKGNAKVTGSPGRRVKIIVEEQPVERKSPPPRTPRKLRSPGTPSSTSPPQTNGHSSAQSSPESSARADDAGQLVSGNARRRRPSASTASIAPSEPSINGSRSTPKSVESKPGKPRNALPLNNHLQPAANGHTGSPRQLPPGQYRKIVRQLSATDVKTETRNGHHDEEVAEIVVRKKPRKLGTPAGSGSETSPPQRGMGGTGKMEDGVKVGVRA</sequence>
<feature type="compositionally biased region" description="Polar residues" evidence="1">
    <location>
        <begin position="449"/>
        <end position="458"/>
    </location>
</feature>
<dbReference type="PANTHER" id="PTHR47843">
    <property type="entry name" value="BTB DOMAIN-CONTAINING PROTEIN-RELATED"/>
    <property type="match status" value="1"/>
</dbReference>
<dbReference type="InterPro" id="IPR000210">
    <property type="entry name" value="BTB/POZ_dom"/>
</dbReference>
<reference evidence="4" key="1">
    <citation type="submission" date="2017-03" db="EMBL/GenBank/DDBJ databases">
        <title>Genomes of endolithic fungi from Antarctica.</title>
        <authorList>
            <person name="Coleine C."/>
            <person name="Masonjones S."/>
            <person name="Stajich J.E."/>
        </authorList>
    </citation>
    <scope>NUCLEOTIDE SEQUENCE [LARGE SCALE GENOMIC DNA]</scope>
    <source>
        <strain evidence="4">CCFEE 5527</strain>
    </source>
</reference>
<dbReference type="InParanoid" id="A0A1V8SG06"/>
<feature type="compositionally biased region" description="Low complexity" evidence="1">
    <location>
        <begin position="436"/>
        <end position="448"/>
    </location>
</feature>
<protein>
    <recommendedName>
        <fullName evidence="2">BTB domain-containing protein</fullName>
    </recommendedName>
</protein>
<keyword evidence="4" id="KW-1185">Reference proteome</keyword>
<feature type="compositionally biased region" description="Basic and acidic residues" evidence="1">
    <location>
        <begin position="369"/>
        <end position="380"/>
    </location>
</feature>
<evidence type="ECO:0000259" key="2">
    <source>
        <dbReference type="PROSITE" id="PS50097"/>
    </source>
</evidence>
<feature type="region of interest" description="Disordered" evidence="1">
    <location>
        <begin position="156"/>
        <end position="183"/>
    </location>
</feature>
<accession>A0A1V8SG06</accession>